<keyword evidence="1 2" id="KW-0808">Transferase</keyword>
<feature type="transmembrane region" description="Helical" evidence="3">
    <location>
        <begin position="81"/>
        <end position="102"/>
    </location>
</feature>
<dbReference type="AlphaFoldDB" id="W0FK52"/>
<reference evidence="4" key="1">
    <citation type="journal article" date="2013" name="PLoS ONE">
        <title>Metagenomic insights into the carbohydrate-active enzymes carried by the microorganisms adhering to solid digesta in the rumen of cows.</title>
        <authorList>
            <person name="Wang L."/>
            <person name="Hatem A."/>
            <person name="Catalyurek U.V."/>
            <person name="Morrison M."/>
            <person name="Yu Z."/>
        </authorList>
    </citation>
    <scope>NUCLEOTIDE SEQUENCE</scope>
</reference>
<evidence type="ECO:0000256" key="1">
    <source>
        <dbReference type="ARBA" id="ARBA00022679"/>
    </source>
</evidence>
<dbReference type="InterPro" id="IPR000462">
    <property type="entry name" value="CDP-OH_P_trans"/>
</dbReference>
<dbReference type="GO" id="GO:0016780">
    <property type="term" value="F:phosphotransferase activity, for other substituted phosphate groups"/>
    <property type="evidence" value="ECO:0007669"/>
    <property type="project" value="InterPro"/>
</dbReference>
<comment type="similarity">
    <text evidence="2">Belongs to the CDP-alcohol phosphatidyltransferase class-I family.</text>
</comment>
<proteinExistence type="inferred from homology"/>
<name>W0FK52_9BACT</name>
<dbReference type="GO" id="GO:0016020">
    <property type="term" value="C:membrane"/>
    <property type="evidence" value="ECO:0007669"/>
    <property type="project" value="InterPro"/>
</dbReference>
<dbReference type="GO" id="GO:0008654">
    <property type="term" value="P:phospholipid biosynthetic process"/>
    <property type="evidence" value="ECO:0007669"/>
    <property type="project" value="InterPro"/>
</dbReference>
<sequence length="169" mass="18096">MANVLTGFRILCGVALLFCQPFSPLFIVLYLIAGLTDMIDGAVARRTNTASEFGAKLDTAADFVFVAACLIKLLPGLSVPTWLWLWIGGIALIKAANLLSGFILQKKFVAMHTLMNKVTGVLLFVLPLTLPIVELPSSAPLVCAVATFAAIQEGHFIRSGFKEKASGNE</sequence>
<evidence type="ECO:0000313" key="4">
    <source>
        <dbReference type="EMBL" id="AHF25258.1"/>
    </source>
</evidence>
<keyword evidence="3" id="KW-0472">Membrane</keyword>
<dbReference type="InterPro" id="IPR048254">
    <property type="entry name" value="CDP_ALCOHOL_P_TRANSF_CS"/>
</dbReference>
<dbReference type="Pfam" id="PF01066">
    <property type="entry name" value="CDP-OH_P_transf"/>
    <property type="match status" value="1"/>
</dbReference>
<dbReference type="Gene3D" id="1.20.120.1760">
    <property type="match status" value="1"/>
</dbReference>
<dbReference type="InterPro" id="IPR043130">
    <property type="entry name" value="CDP-OH_PTrfase_TM_dom"/>
</dbReference>
<protein>
    <submittedName>
        <fullName evidence="4">CDP-alcohol phosphatidyltransferase superfamily</fullName>
    </submittedName>
</protein>
<keyword evidence="3" id="KW-0812">Transmembrane</keyword>
<evidence type="ECO:0000256" key="3">
    <source>
        <dbReference type="SAM" id="Phobius"/>
    </source>
</evidence>
<evidence type="ECO:0000256" key="2">
    <source>
        <dbReference type="RuleBase" id="RU003750"/>
    </source>
</evidence>
<dbReference type="PROSITE" id="PS00379">
    <property type="entry name" value="CDP_ALCOHOL_P_TRANSF"/>
    <property type="match status" value="1"/>
</dbReference>
<organism evidence="4">
    <name type="scientific">uncultured bacterium Contig1604</name>
    <dbReference type="NCBI Taxonomy" id="1393470"/>
    <lineage>
        <taxon>Bacteria</taxon>
        <taxon>environmental samples</taxon>
    </lineage>
</organism>
<dbReference type="EMBL" id="KC246826">
    <property type="protein sequence ID" value="AHF25258.1"/>
    <property type="molecule type" value="Genomic_DNA"/>
</dbReference>
<feature type="transmembrane region" description="Helical" evidence="3">
    <location>
        <begin position="6"/>
        <end position="32"/>
    </location>
</feature>
<keyword evidence="3" id="KW-1133">Transmembrane helix</keyword>
<accession>W0FK52</accession>